<dbReference type="Proteomes" id="UP000474042">
    <property type="component" value="Unassembled WGS sequence"/>
</dbReference>
<comment type="pathway">
    <text evidence="1">Cell wall biogenesis; cell wall polysaccharide biosynthesis.</text>
</comment>
<evidence type="ECO:0000313" key="9">
    <source>
        <dbReference type="Proteomes" id="UP000474042"/>
    </source>
</evidence>
<proteinExistence type="inferred from homology"/>
<dbReference type="AlphaFoldDB" id="A0A6L9EPM7"/>
<dbReference type="GO" id="GO:0016757">
    <property type="term" value="F:glycosyltransferase activity"/>
    <property type="evidence" value="ECO:0007669"/>
    <property type="project" value="UniProtKB-KW"/>
</dbReference>
<evidence type="ECO:0000259" key="6">
    <source>
        <dbReference type="Pfam" id="PF00535"/>
    </source>
</evidence>
<name>A0A6L9EPM7_CLOBU</name>
<dbReference type="InterPro" id="IPR029063">
    <property type="entry name" value="SAM-dependent_MTases_sf"/>
</dbReference>
<protein>
    <submittedName>
        <fullName evidence="8">Glycosyltransferase</fullName>
    </submittedName>
</protein>
<dbReference type="InterPro" id="IPR029044">
    <property type="entry name" value="Nucleotide-diphossugar_trans"/>
</dbReference>
<gene>
    <name evidence="8" type="ORF">GND98_010045</name>
</gene>
<dbReference type="InterPro" id="IPR025714">
    <property type="entry name" value="Methyltranfer_dom"/>
</dbReference>
<evidence type="ECO:0000256" key="1">
    <source>
        <dbReference type="ARBA" id="ARBA00004776"/>
    </source>
</evidence>
<evidence type="ECO:0000256" key="3">
    <source>
        <dbReference type="ARBA" id="ARBA00022676"/>
    </source>
</evidence>
<keyword evidence="3" id="KW-0328">Glycosyltransferase</keyword>
<dbReference type="Pfam" id="PF00535">
    <property type="entry name" value="Glycos_transf_2"/>
    <property type="match status" value="1"/>
</dbReference>
<dbReference type="SUPFAM" id="SSF53335">
    <property type="entry name" value="S-adenosyl-L-methionine-dependent methyltransferases"/>
    <property type="match status" value="1"/>
</dbReference>
<dbReference type="Gene3D" id="3.90.550.10">
    <property type="entry name" value="Spore Coat Polysaccharide Biosynthesis Protein SpsA, Chain A"/>
    <property type="match status" value="1"/>
</dbReference>
<evidence type="ECO:0000259" key="7">
    <source>
        <dbReference type="Pfam" id="PF13847"/>
    </source>
</evidence>
<keyword evidence="5" id="KW-0175">Coiled coil</keyword>
<dbReference type="SUPFAM" id="SSF53448">
    <property type="entry name" value="Nucleotide-diphospho-sugar transferases"/>
    <property type="match status" value="1"/>
</dbReference>
<evidence type="ECO:0000313" key="8">
    <source>
        <dbReference type="EMBL" id="NAS18204.1"/>
    </source>
</evidence>
<comment type="similarity">
    <text evidence="2">Belongs to the glycosyltransferase 2 family.</text>
</comment>
<reference evidence="8 9" key="1">
    <citation type="submission" date="2020-01" db="EMBL/GenBank/DDBJ databases">
        <title>Genome sequence of a 1,3-propanediol producer, Clostridium butyricum S3.</title>
        <authorList>
            <person name="Zhou J."/>
        </authorList>
    </citation>
    <scope>NUCLEOTIDE SEQUENCE [LARGE SCALE GENOMIC DNA]</scope>
    <source>
        <strain evidence="8 9">S3</strain>
    </source>
</reference>
<evidence type="ECO:0000256" key="2">
    <source>
        <dbReference type="ARBA" id="ARBA00006739"/>
    </source>
</evidence>
<dbReference type="InterPro" id="IPR001173">
    <property type="entry name" value="Glyco_trans_2-like"/>
</dbReference>
<dbReference type="PANTHER" id="PTHR43179">
    <property type="entry name" value="RHAMNOSYLTRANSFERASE WBBL"/>
    <property type="match status" value="1"/>
</dbReference>
<sequence length="1013" mass="117833">MNNAKYTINSKEYWNYRFKEDWELAKGIEQTTYFANLACKLFPDWLIKDICKNSYEICDLGCAEGDALPILKKTFPMCKVCGEDFSENAVSIANEKHSSFEFKVADILKPDKEKKYPVIYSSNTIEHFINTYEVLSKIESRSLNYTIILMPYREDFEIDEHEVILGTSDIPLELGESNLVFAKSINCNSEYYGREQMLLVYSKDKDVKRVALLSDCIEQVCNLEQKMIQNQYKELKDEWQKINDELYLSKESLKNLNENYLRLEKEKQEIENNNIDLLDQKLVLDLELEKLNDEINKLSMKIADNIEVEKLNKEIDSINDLLYKVNSAKSYKTLLYLRRIKDQLIKGSKTEKKDFIKYTTNRILKREKYICNDLKYFDAINIARQQLYSLMENKNIESSNKGINIENKKNTSQVYIFAGIPYYDIGGGQRCSQLAKTFDKMGYEVNYYYAYDSNESIKFDLQLPMMIHKSIEETTLSEVFSSIKEDAVFIFEAPYVKFVPYLEKAKKLGIKTIYEHIDNWETSLGSLLYDPESFRSFVKDSEYLVATSIELKKQMNNYTEKEVHYLPNAVDITIFEPKYTYECPKDLKIGKEKTLLYFGSLWGEWFDWELIKQTALNCPNSCFNMIGEYSGIPNIVNDMPSNVYFLGLKKQNELPAYLYYSDIAMLPFKNCEIGKYVSPLKIFEYIAMEKIVLATPLPDIIGYPNTVCSEDYNEWVSVIRNGVELENPAEFIAENNWYDRCNNLINISNIEYLKCSNIKKKEISVVVLNHNNKSVIFRCIDSLLKHNKKYNCEIIVVDNASSDGSYELLQEKYENKILLLKNMKNGCSSGRNLGVKNCTGDLIVFIDSDQWVVSDRWLDAAIYILDKNKGIGAVSWGAGWFEKNLLTGPIVDYMPNRGIKPWQLYRDDISYLATSGLVMEKKIFNLIDGFDEYYDPTCFEDTDLAFQIKDLGLKIAYTPYLSLMHLPHQTTKSGSNGHSKLMDKNGGYFKEKWNEKNPDILNESWNLIKNIYD</sequence>
<feature type="domain" description="Glycosyltransferase 2-like" evidence="6">
    <location>
        <begin position="764"/>
        <end position="875"/>
    </location>
</feature>
<accession>A0A6L9EPM7</accession>
<dbReference type="SUPFAM" id="SSF53756">
    <property type="entry name" value="UDP-Glycosyltransferase/glycogen phosphorylase"/>
    <property type="match status" value="1"/>
</dbReference>
<feature type="domain" description="Methyltransferase" evidence="7">
    <location>
        <begin position="54"/>
        <end position="140"/>
    </location>
</feature>
<feature type="coiled-coil region" evidence="5">
    <location>
        <begin position="225"/>
        <end position="308"/>
    </location>
</feature>
<organism evidence="8 9">
    <name type="scientific">Clostridium butyricum</name>
    <dbReference type="NCBI Taxonomy" id="1492"/>
    <lineage>
        <taxon>Bacteria</taxon>
        <taxon>Bacillati</taxon>
        <taxon>Bacillota</taxon>
        <taxon>Clostridia</taxon>
        <taxon>Eubacteriales</taxon>
        <taxon>Clostridiaceae</taxon>
        <taxon>Clostridium</taxon>
    </lineage>
</organism>
<dbReference type="Gene3D" id="3.40.50.2000">
    <property type="entry name" value="Glycogen Phosphorylase B"/>
    <property type="match status" value="2"/>
</dbReference>
<dbReference type="Pfam" id="PF13847">
    <property type="entry name" value="Methyltransf_31"/>
    <property type="match status" value="1"/>
</dbReference>
<dbReference type="PANTHER" id="PTHR43179:SF12">
    <property type="entry name" value="GALACTOFURANOSYLTRANSFERASE GLFT2"/>
    <property type="match status" value="1"/>
</dbReference>
<dbReference type="Gene3D" id="3.40.50.150">
    <property type="entry name" value="Vaccinia Virus protein VP39"/>
    <property type="match status" value="1"/>
</dbReference>
<evidence type="ECO:0000256" key="5">
    <source>
        <dbReference type="SAM" id="Coils"/>
    </source>
</evidence>
<keyword evidence="4 8" id="KW-0808">Transferase</keyword>
<evidence type="ECO:0000256" key="4">
    <source>
        <dbReference type="ARBA" id="ARBA00022679"/>
    </source>
</evidence>
<comment type="caution">
    <text evidence="8">The sequence shown here is derived from an EMBL/GenBank/DDBJ whole genome shotgun (WGS) entry which is preliminary data.</text>
</comment>
<dbReference type="EMBL" id="WOFV02000027">
    <property type="protein sequence ID" value="NAS18204.1"/>
    <property type="molecule type" value="Genomic_DNA"/>
</dbReference>